<protein>
    <submittedName>
        <fullName evidence="1">Uncharacterized protein</fullName>
    </submittedName>
</protein>
<dbReference type="Proteomes" id="UP000276133">
    <property type="component" value="Unassembled WGS sequence"/>
</dbReference>
<reference evidence="1 2" key="1">
    <citation type="journal article" date="2018" name="Sci. Rep.">
        <title>Genomic signatures of local adaptation to the degree of environmental predictability in rotifers.</title>
        <authorList>
            <person name="Franch-Gras L."/>
            <person name="Hahn C."/>
            <person name="Garcia-Roger E.M."/>
            <person name="Carmona M.J."/>
            <person name="Serra M."/>
            <person name="Gomez A."/>
        </authorList>
    </citation>
    <scope>NUCLEOTIDE SEQUENCE [LARGE SCALE GENOMIC DNA]</scope>
    <source>
        <strain evidence="1">HYR1</strain>
    </source>
</reference>
<evidence type="ECO:0000313" key="1">
    <source>
        <dbReference type="EMBL" id="RNA24917.1"/>
    </source>
</evidence>
<gene>
    <name evidence="1" type="ORF">BpHYR1_009183</name>
</gene>
<organism evidence="1 2">
    <name type="scientific">Brachionus plicatilis</name>
    <name type="common">Marine rotifer</name>
    <name type="synonym">Brachionus muelleri</name>
    <dbReference type="NCBI Taxonomy" id="10195"/>
    <lineage>
        <taxon>Eukaryota</taxon>
        <taxon>Metazoa</taxon>
        <taxon>Spiralia</taxon>
        <taxon>Gnathifera</taxon>
        <taxon>Rotifera</taxon>
        <taxon>Eurotatoria</taxon>
        <taxon>Monogononta</taxon>
        <taxon>Pseudotrocha</taxon>
        <taxon>Ploima</taxon>
        <taxon>Brachionidae</taxon>
        <taxon>Brachionus</taxon>
    </lineage>
</organism>
<comment type="caution">
    <text evidence="1">The sequence shown here is derived from an EMBL/GenBank/DDBJ whole genome shotgun (WGS) entry which is preliminary data.</text>
</comment>
<accession>A0A3M7RNJ5</accession>
<sequence>MSTTTHGTSDLCTTICVVDKTQNKVRYQMLFLSLTENFYVRFQPLFIYPKSRKKNILDNQILIIKQKIICSILNYIREKIIFLQRKSKDESQNLLMKRIFSNIIGRQSLQGKH</sequence>
<name>A0A3M7RNJ5_BRAPC</name>
<evidence type="ECO:0000313" key="2">
    <source>
        <dbReference type="Proteomes" id="UP000276133"/>
    </source>
</evidence>
<proteinExistence type="predicted"/>
<keyword evidence="2" id="KW-1185">Reference proteome</keyword>
<dbReference type="AlphaFoldDB" id="A0A3M7RNJ5"/>
<dbReference type="EMBL" id="REGN01003020">
    <property type="protein sequence ID" value="RNA24917.1"/>
    <property type="molecule type" value="Genomic_DNA"/>
</dbReference>